<evidence type="ECO:0000313" key="2">
    <source>
        <dbReference type="EMBL" id="MFC1414136.1"/>
    </source>
</evidence>
<dbReference type="Pfam" id="PF10944">
    <property type="entry name" value="DUF2630"/>
    <property type="match status" value="1"/>
</dbReference>
<dbReference type="RefSeq" id="WP_380517186.1">
    <property type="nucleotide sequence ID" value="NZ_JBHEZX010000021.1"/>
</dbReference>
<evidence type="ECO:0000313" key="3">
    <source>
        <dbReference type="Proteomes" id="UP001592582"/>
    </source>
</evidence>
<dbReference type="InterPro" id="IPR020311">
    <property type="entry name" value="Uncharacterised_Rv0898c"/>
</dbReference>
<protein>
    <submittedName>
        <fullName evidence="2">DUF2630 family protein</fullName>
    </submittedName>
</protein>
<keyword evidence="3" id="KW-1185">Reference proteome</keyword>
<feature type="region of interest" description="Disordered" evidence="1">
    <location>
        <begin position="64"/>
        <end position="88"/>
    </location>
</feature>
<dbReference type="EMBL" id="JBHEZX010000021">
    <property type="protein sequence ID" value="MFC1414136.1"/>
    <property type="molecule type" value="Genomic_DNA"/>
</dbReference>
<comment type="caution">
    <text evidence="2">The sequence shown here is derived from an EMBL/GenBank/DDBJ whole genome shotgun (WGS) entry which is preliminary data.</text>
</comment>
<accession>A0ABV6VKA6</accession>
<feature type="compositionally biased region" description="Polar residues" evidence="1">
    <location>
        <begin position="78"/>
        <end position="88"/>
    </location>
</feature>
<dbReference type="Proteomes" id="UP001592582">
    <property type="component" value="Unassembled WGS sequence"/>
</dbReference>
<proteinExistence type="predicted"/>
<name>A0ABV6VKA6_9ACTN</name>
<sequence length="88" mass="9931">MAERAAGSPEQRILARIGAMVADEKTLREQAAAGEIDDESEHRRLAELEVELDQCWDLLRQRRAKSEFGENPDDAQVRDSSTVEGYRS</sequence>
<gene>
    <name evidence="2" type="ORF">ACEZDG_33230</name>
</gene>
<evidence type="ECO:0000256" key="1">
    <source>
        <dbReference type="SAM" id="MobiDB-lite"/>
    </source>
</evidence>
<organism evidence="2 3">
    <name type="scientific">Streptacidiphilus alkalitolerans</name>
    <dbReference type="NCBI Taxonomy" id="3342712"/>
    <lineage>
        <taxon>Bacteria</taxon>
        <taxon>Bacillati</taxon>
        <taxon>Actinomycetota</taxon>
        <taxon>Actinomycetes</taxon>
        <taxon>Kitasatosporales</taxon>
        <taxon>Streptomycetaceae</taxon>
        <taxon>Streptacidiphilus</taxon>
    </lineage>
</organism>
<reference evidence="2 3" key="1">
    <citation type="submission" date="2024-09" db="EMBL/GenBank/DDBJ databases">
        <authorList>
            <person name="Lee S.D."/>
        </authorList>
    </citation>
    <scope>NUCLEOTIDE SEQUENCE [LARGE SCALE GENOMIC DNA]</scope>
    <source>
        <strain evidence="2 3">N1-1</strain>
    </source>
</reference>